<name>A0A143BJ11_9BACT</name>
<dbReference type="Proteomes" id="UP000076404">
    <property type="component" value="Chromosome"/>
</dbReference>
<reference evidence="2 3" key="2">
    <citation type="journal article" date="2016" name="Environ. Microbiol. Rep.">
        <title>Metagenomic evidence for the presence of phototrophic Gemmatimonadetes bacteria in diverse environments.</title>
        <authorList>
            <person name="Zeng Y."/>
            <person name="Baumbach J."/>
            <person name="Barbosa E.G."/>
            <person name="Azevedo V."/>
            <person name="Zhang C."/>
            <person name="Koblizek M."/>
        </authorList>
    </citation>
    <scope>NUCLEOTIDE SEQUENCE [LARGE SCALE GENOMIC DNA]</scope>
    <source>
        <strain evidence="2 3">AP64</strain>
    </source>
</reference>
<dbReference type="STRING" id="1379270.GEMMAAP_06165"/>
<gene>
    <name evidence="2" type="ORF">GEMMAAP_06165</name>
</gene>
<keyword evidence="1" id="KW-1133">Transmembrane helix</keyword>
<keyword evidence="1" id="KW-0472">Membrane</keyword>
<organism evidence="2 3">
    <name type="scientific">Gemmatimonas phototrophica</name>
    <dbReference type="NCBI Taxonomy" id="1379270"/>
    <lineage>
        <taxon>Bacteria</taxon>
        <taxon>Pseudomonadati</taxon>
        <taxon>Gemmatimonadota</taxon>
        <taxon>Gemmatimonadia</taxon>
        <taxon>Gemmatimonadales</taxon>
        <taxon>Gemmatimonadaceae</taxon>
        <taxon>Gemmatimonas</taxon>
    </lineage>
</organism>
<evidence type="ECO:0000313" key="3">
    <source>
        <dbReference type="Proteomes" id="UP000076404"/>
    </source>
</evidence>
<dbReference type="RefSeq" id="WP_026850280.1">
    <property type="nucleotide sequence ID" value="NZ_CP011454.1"/>
</dbReference>
<accession>A0A143BJ11</accession>
<evidence type="ECO:0000256" key="1">
    <source>
        <dbReference type="SAM" id="Phobius"/>
    </source>
</evidence>
<evidence type="ECO:0000313" key="2">
    <source>
        <dbReference type="EMBL" id="AMW04542.1"/>
    </source>
</evidence>
<evidence type="ECO:0008006" key="4">
    <source>
        <dbReference type="Google" id="ProtNLM"/>
    </source>
</evidence>
<dbReference type="eggNOG" id="ENOG50345N6">
    <property type="taxonomic scope" value="Bacteria"/>
</dbReference>
<sequence>MDLTTEPAFRRPVGPVTRQRRGAALLSALMTIAVLVSLTAMAGKAARDSAHLTVNSRAMATARAMAESAVLAARVTVETQLDAATDSLAEDAMFDALLAPTDRSRPLASDSLEYGAFAATLVNVSARLDVNTAGVEGLTSLLRTVAPADVAVRIATMLDTHVRGDRLSAPTRDSLATRDSLVASLLGRRAAPRLLRPFDSLDEVQQLLGDDARWMAPIADELTVDGDGRIDRRHASRAVRAAASGSLVDRPTRLSIVGRGWQPGTAVTHEIQAVYAVEGRELRLVRWREQSR</sequence>
<keyword evidence="1" id="KW-0812">Transmembrane</keyword>
<dbReference type="AlphaFoldDB" id="A0A143BJ11"/>
<dbReference type="OrthoDB" id="9839649at2"/>
<proteinExistence type="predicted"/>
<feature type="transmembrane region" description="Helical" evidence="1">
    <location>
        <begin position="22"/>
        <end position="42"/>
    </location>
</feature>
<keyword evidence="3" id="KW-1185">Reference proteome</keyword>
<protein>
    <recommendedName>
        <fullName evidence="4">Type II secretion system protein K</fullName>
    </recommendedName>
</protein>
<dbReference type="KEGG" id="gph:GEMMAAP_06165"/>
<reference evidence="2 3" key="1">
    <citation type="journal article" date="2014" name="Proc. Natl. Acad. Sci. U.S.A.">
        <title>Functional type 2 photosynthetic reaction centers found in the rare bacterial phylum Gemmatimonadetes.</title>
        <authorList>
            <person name="Zeng Y."/>
            <person name="Feng F."/>
            <person name="Medova H."/>
            <person name="Dean J."/>
            <person name="Koblizek M."/>
        </authorList>
    </citation>
    <scope>NUCLEOTIDE SEQUENCE [LARGE SCALE GENOMIC DNA]</scope>
    <source>
        <strain evidence="2 3">AP64</strain>
    </source>
</reference>
<dbReference type="EMBL" id="CP011454">
    <property type="protein sequence ID" value="AMW04542.1"/>
    <property type="molecule type" value="Genomic_DNA"/>
</dbReference>